<dbReference type="GO" id="GO:0046654">
    <property type="term" value="P:tetrahydrofolate biosynthetic process"/>
    <property type="evidence" value="ECO:0007669"/>
    <property type="project" value="UniProtKB-UniPathway"/>
</dbReference>
<dbReference type="SUPFAM" id="SSF53597">
    <property type="entry name" value="Dihydrofolate reductase-like"/>
    <property type="match status" value="1"/>
</dbReference>
<dbReference type="UniPathway" id="UPA00077">
    <property type="reaction ID" value="UER00158"/>
</dbReference>
<dbReference type="GO" id="GO:0070401">
    <property type="term" value="F:NADP+ binding"/>
    <property type="evidence" value="ECO:0007669"/>
    <property type="project" value="UniProtKB-ARBA"/>
</dbReference>
<dbReference type="PANTHER" id="PTHR48069:SF3">
    <property type="entry name" value="DIHYDROFOLATE REDUCTASE"/>
    <property type="match status" value="1"/>
</dbReference>
<dbReference type="GO" id="GO:0004146">
    <property type="term" value="F:dihydrofolate reductase activity"/>
    <property type="evidence" value="ECO:0007669"/>
    <property type="project" value="UniProtKB-EC"/>
</dbReference>
<comment type="function">
    <text evidence="7 8">Key enzyme in folate metabolism. Catalyzes an essential reaction for de novo glycine and purine synthesis, and for DNA precursor synthesis.</text>
</comment>
<feature type="domain" description="DHFR" evidence="9">
    <location>
        <begin position="2"/>
        <end position="162"/>
    </location>
</feature>
<evidence type="ECO:0000313" key="10">
    <source>
        <dbReference type="EMBL" id="RFS24993.1"/>
    </source>
</evidence>
<dbReference type="OrthoDB" id="9804315at2"/>
<evidence type="ECO:0000313" key="11">
    <source>
        <dbReference type="Proteomes" id="UP000260644"/>
    </source>
</evidence>
<evidence type="ECO:0000259" key="9">
    <source>
        <dbReference type="PROSITE" id="PS51330"/>
    </source>
</evidence>
<reference evidence="10 11" key="1">
    <citation type="submission" date="2018-07" db="EMBL/GenBank/DDBJ databases">
        <title>Chitinophaga K2CV101002-2 sp. nov., isolated from a monsoon evergreen broad-leaved forest soil.</title>
        <authorList>
            <person name="Lv Y."/>
        </authorList>
    </citation>
    <scope>NUCLEOTIDE SEQUENCE [LARGE SCALE GENOMIC DNA]</scope>
    <source>
        <strain evidence="10 11">GDMCC 1.1288</strain>
    </source>
</reference>
<dbReference type="GO" id="GO:0006730">
    <property type="term" value="P:one-carbon metabolic process"/>
    <property type="evidence" value="ECO:0007669"/>
    <property type="project" value="UniProtKB-KW"/>
</dbReference>
<dbReference type="PIRSF" id="PIRSF000194">
    <property type="entry name" value="DHFR"/>
    <property type="match status" value="1"/>
</dbReference>
<comment type="caution">
    <text evidence="10">The sequence shown here is derived from an EMBL/GenBank/DDBJ whole genome shotgun (WGS) entry which is preliminary data.</text>
</comment>
<evidence type="ECO:0000256" key="7">
    <source>
        <dbReference type="ARBA" id="ARBA00025067"/>
    </source>
</evidence>
<evidence type="ECO:0000256" key="6">
    <source>
        <dbReference type="ARBA" id="ARBA00023002"/>
    </source>
</evidence>
<dbReference type="Proteomes" id="UP000260644">
    <property type="component" value="Unassembled WGS sequence"/>
</dbReference>
<dbReference type="PROSITE" id="PS51330">
    <property type="entry name" value="DHFR_2"/>
    <property type="match status" value="1"/>
</dbReference>
<gene>
    <name evidence="10" type="ORF">DVR12_07350</name>
</gene>
<sequence length="163" mass="18772">MRVSIIVAASENNVVGINNMLPWKISTDLKYFKSVTMGKPIIMGRKTFDSIRKPLPGRPNIVITRQRDFKPEGVYVVNSIEEAIRKAQSFGEEEIFITGGAQIFEEAWPLVSRIYLTRVYAVVHGDAFFPQIDGNEFELISDERHELSEKDEFPFSFQVWERI</sequence>
<dbReference type="InterPro" id="IPR001796">
    <property type="entry name" value="DHFR_dom"/>
</dbReference>
<dbReference type="InterPro" id="IPR024072">
    <property type="entry name" value="DHFR-like_dom_sf"/>
</dbReference>
<keyword evidence="5 8" id="KW-0521">NADP</keyword>
<keyword evidence="6 8" id="KW-0560">Oxidoreductase</keyword>
<dbReference type="GO" id="GO:0005829">
    <property type="term" value="C:cytosol"/>
    <property type="evidence" value="ECO:0007669"/>
    <property type="project" value="TreeGrafter"/>
</dbReference>
<evidence type="ECO:0000256" key="1">
    <source>
        <dbReference type="ARBA" id="ARBA00004903"/>
    </source>
</evidence>
<comment type="pathway">
    <text evidence="1 8">Cofactor biosynthesis; tetrahydrofolate biosynthesis; 5,6,7,8-tetrahydrofolate from 7,8-dihydrofolate: step 1/1.</text>
</comment>
<protein>
    <recommendedName>
        <fullName evidence="3 8">Dihydrofolate reductase</fullName>
        <ecNumber evidence="3 8">1.5.1.3</ecNumber>
    </recommendedName>
</protein>
<dbReference type="EMBL" id="QPMM01000002">
    <property type="protein sequence ID" value="RFS24993.1"/>
    <property type="molecule type" value="Genomic_DNA"/>
</dbReference>
<keyword evidence="11" id="KW-1185">Reference proteome</keyword>
<dbReference type="GO" id="GO:0046452">
    <property type="term" value="P:dihydrofolate metabolic process"/>
    <property type="evidence" value="ECO:0007669"/>
    <property type="project" value="TreeGrafter"/>
</dbReference>
<dbReference type="RefSeq" id="WP_116974987.1">
    <property type="nucleotide sequence ID" value="NZ_QPMM01000002.1"/>
</dbReference>
<dbReference type="EC" id="1.5.1.3" evidence="3 8"/>
<evidence type="ECO:0000256" key="4">
    <source>
        <dbReference type="ARBA" id="ARBA00022563"/>
    </source>
</evidence>
<evidence type="ECO:0000256" key="3">
    <source>
        <dbReference type="ARBA" id="ARBA00012856"/>
    </source>
</evidence>
<evidence type="ECO:0000256" key="8">
    <source>
        <dbReference type="PIRNR" id="PIRNR000194"/>
    </source>
</evidence>
<dbReference type="InterPro" id="IPR012259">
    <property type="entry name" value="DHFR"/>
</dbReference>
<dbReference type="CDD" id="cd00209">
    <property type="entry name" value="DHFR"/>
    <property type="match status" value="1"/>
</dbReference>
<comment type="similarity">
    <text evidence="2 8">Belongs to the dihydrofolate reductase family.</text>
</comment>
<dbReference type="Gene3D" id="3.40.430.10">
    <property type="entry name" value="Dihydrofolate Reductase, subunit A"/>
    <property type="match status" value="1"/>
</dbReference>
<name>A0A3E1YEV3_9BACT</name>
<evidence type="ECO:0000256" key="5">
    <source>
        <dbReference type="ARBA" id="ARBA00022857"/>
    </source>
</evidence>
<dbReference type="FunFam" id="3.40.430.10:FF:000001">
    <property type="entry name" value="Dihydrofolate reductase"/>
    <property type="match status" value="1"/>
</dbReference>
<accession>A0A3E1YEV3</accession>
<dbReference type="PANTHER" id="PTHR48069">
    <property type="entry name" value="DIHYDROFOLATE REDUCTASE"/>
    <property type="match status" value="1"/>
</dbReference>
<evidence type="ECO:0000256" key="2">
    <source>
        <dbReference type="ARBA" id="ARBA00009539"/>
    </source>
</evidence>
<proteinExistence type="inferred from homology"/>
<comment type="catalytic activity">
    <reaction evidence="8">
        <text>(6S)-5,6,7,8-tetrahydrofolate + NADP(+) = 7,8-dihydrofolate + NADPH + H(+)</text>
        <dbReference type="Rhea" id="RHEA:15009"/>
        <dbReference type="ChEBI" id="CHEBI:15378"/>
        <dbReference type="ChEBI" id="CHEBI:57451"/>
        <dbReference type="ChEBI" id="CHEBI:57453"/>
        <dbReference type="ChEBI" id="CHEBI:57783"/>
        <dbReference type="ChEBI" id="CHEBI:58349"/>
        <dbReference type="EC" id="1.5.1.3"/>
    </reaction>
</comment>
<dbReference type="Pfam" id="PF00186">
    <property type="entry name" value="DHFR_1"/>
    <property type="match status" value="1"/>
</dbReference>
<dbReference type="PRINTS" id="PR00070">
    <property type="entry name" value="DHFR"/>
</dbReference>
<keyword evidence="4 8" id="KW-0554">One-carbon metabolism</keyword>
<dbReference type="GO" id="GO:0046655">
    <property type="term" value="P:folic acid metabolic process"/>
    <property type="evidence" value="ECO:0007669"/>
    <property type="project" value="TreeGrafter"/>
</dbReference>
<dbReference type="AlphaFoldDB" id="A0A3E1YEV3"/>
<organism evidence="10 11">
    <name type="scientific">Chitinophaga silvatica</name>
    <dbReference type="NCBI Taxonomy" id="2282649"/>
    <lineage>
        <taxon>Bacteria</taxon>
        <taxon>Pseudomonadati</taxon>
        <taxon>Bacteroidota</taxon>
        <taxon>Chitinophagia</taxon>
        <taxon>Chitinophagales</taxon>
        <taxon>Chitinophagaceae</taxon>
        <taxon>Chitinophaga</taxon>
    </lineage>
</organism>